<organism evidence="1 2">
    <name type="scientific">Litomosoides sigmodontis</name>
    <name type="common">Filarial nematode worm</name>
    <dbReference type="NCBI Taxonomy" id="42156"/>
    <lineage>
        <taxon>Eukaryota</taxon>
        <taxon>Metazoa</taxon>
        <taxon>Ecdysozoa</taxon>
        <taxon>Nematoda</taxon>
        <taxon>Chromadorea</taxon>
        <taxon>Rhabditida</taxon>
        <taxon>Spirurina</taxon>
        <taxon>Spiruromorpha</taxon>
        <taxon>Filarioidea</taxon>
        <taxon>Onchocercidae</taxon>
        <taxon>Litomosoides</taxon>
    </lineage>
</organism>
<keyword evidence="2" id="KW-1185">Reference proteome</keyword>
<reference evidence="1 2" key="1">
    <citation type="submission" date="2018-08" db="EMBL/GenBank/DDBJ databases">
        <authorList>
            <person name="Laetsch R D."/>
            <person name="Stevens L."/>
            <person name="Kumar S."/>
            <person name="Blaxter L. M."/>
        </authorList>
    </citation>
    <scope>NUCLEOTIDE SEQUENCE [LARGE SCALE GENOMIC DNA]</scope>
</reference>
<dbReference type="EMBL" id="UYRX01001233">
    <property type="protein sequence ID" value="VDK88829.1"/>
    <property type="molecule type" value="Genomic_DNA"/>
</dbReference>
<name>A0A3P6TZD5_LITSI</name>
<evidence type="ECO:0000313" key="2">
    <source>
        <dbReference type="Proteomes" id="UP000277928"/>
    </source>
</evidence>
<accession>A0A3P6TZD5</accession>
<proteinExistence type="predicted"/>
<dbReference type="Proteomes" id="UP000277928">
    <property type="component" value="Unassembled WGS sequence"/>
</dbReference>
<sequence length="186" mass="21869">MEDQQTEMAKCWAGERMRQMHTIQLGWIHSYAWKKKQGPDAQLERSFNLAKMAVQFIVRQVLERLFTYNKDLFANLAKLSRRQRNTLFMNFLMTYMEGAYGDAITLRHGDKQSDDKHELVKTSKMRKGENSKDDAAWSLLCNLFPGTVLRSLRFDLFVFSRDMTKKYLQLSKKLYPLIGLTRELNG</sequence>
<dbReference type="OrthoDB" id="2186770at2759"/>
<dbReference type="AlphaFoldDB" id="A0A3P6TZD5"/>
<gene>
    <name evidence="1" type="ORF">NLS_LOCUS8855</name>
</gene>
<evidence type="ECO:0000313" key="1">
    <source>
        <dbReference type="EMBL" id="VDK88829.1"/>
    </source>
</evidence>
<protein>
    <submittedName>
        <fullName evidence="1">Uncharacterized protein</fullName>
    </submittedName>
</protein>